<evidence type="ECO:0000313" key="2">
    <source>
        <dbReference type="Proteomes" id="UP000821845"/>
    </source>
</evidence>
<organism evidence="1 2">
    <name type="scientific">Hyalomma asiaticum</name>
    <name type="common">Tick</name>
    <dbReference type="NCBI Taxonomy" id="266040"/>
    <lineage>
        <taxon>Eukaryota</taxon>
        <taxon>Metazoa</taxon>
        <taxon>Ecdysozoa</taxon>
        <taxon>Arthropoda</taxon>
        <taxon>Chelicerata</taxon>
        <taxon>Arachnida</taxon>
        <taxon>Acari</taxon>
        <taxon>Parasitiformes</taxon>
        <taxon>Ixodida</taxon>
        <taxon>Ixodoidea</taxon>
        <taxon>Ixodidae</taxon>
        <taxon>Hyalomminae</taxon>
        <taxon>Hyalomma</taxon>
    </lineage>
</organism>
<evidence type="ECO:0000313" key="1">
    <source>
        <dbReference type="EMBL" id="KAH6941877.1"/>
    </source>
</evidence>
<keyword evidence="2" id="KW-1185">Reference proteome</keyword>
<comment type="caution">
    <text evidence="1">The sequence shown here is derived from an EMBL/GenBank/DDBJ whole genome shotgun (WGS) entry which is preliminary data.</text>
</comment>
<proteinExistence type="predicted"/>
<sequence length="460" mass="50061">MMSKSHQRRHQRPLPHKEPPEEARRPLNLGGLSVSPGESWVLERQGVYHVLVQLYDKHHHQIDASKGLQLHVHFPAKYFGVLHSTENGTLHEVQPLRAGKTMIKAELQGCQRPDGTLLRATASGEQEVSIEEPLSVQPKAVWLPWDPEKVPVHMVRARAQGGTGAPVSWHLEAAPAWASLDAVGTVATLVTRGGPGKVQLTAHDGHFAPASMEVLLAPIVELEAVDSPVLEAELPSGELLVLLEHHSQVELQLDDGQQWTRHLDRVRPLSIPDQQNCFSSSTFTDCPELPLPLPSVTGDAADGVLAEGAPSFAGEVLPSNESSSPKASDTMRAAHTECFSPPPTPLLHRSSRKRHPVPDDQQLRPFDDCSQVSLSVDIVDKHIIKHLPGAGGLPMGRGCTSVRLQCQAAGHTRLQLSLGLLQSTVLLGCYKPLRVGGHYPVLLRYFGCRPAAELWAPLGF</sequence>
<reference evidence="1" key="1">
    <citation type="submission" date="2020-05" db="EMBL/GenBank/DDBJ databases">
        <title>Large-scale comparative analyses of tick genomes elucidate their genetic diversity and vector capacities.</title>
        <authorList>
            <person name="Jia N."/>
            <person name="Wang J."/>
            <person name="Shi W."/>
            <person name="Du L."/>
            <person name="Sun Y."/>
            <person name="Zhan W."/>
            <person name="Jiang J."/>
            <person name="Wang Q."/>
            <person name="Zhang B."/>
            <person name="Ji P."/>
            <person name="Sakyi L.B."/>
            <person name="Cui X."/>
            <person name="Yuan T."/>
            <person name="Jiang B."/>
            <person name="Yang W."/>
            <person name="Lam T.T.-Y."/>
            <person name="Chang Q."/>
            <person name="Ding S."/>
            <person name="Wang X."/>
            <person name="Zhu J."/>
            <person name="Ruan X."/>
            <person name="Zhao L."/>
            <person name="Wei J."/>
            <person name="Que T."/>
            <person name="Du C."/>
            <person name="Cheng J."/>
            <person name="Dai P."/>
            <person name="Han X."/>
            <person name="Huang E."/>
            <person name="Gao Y."/>
            <person name="Liu J."/>
            <person name="Shao H."/>
            <person name="Ye R."/>
            <person name="Li L."/>
            <person name="Wei W."/>
            <person name="Wang X."/>
            <person name="Wang C."/>
            <person name="Yang T."/>
            <person name="Huo Q."/>
            <person name="Li W."/>
            <person name="Guo W."/>
            <person name="Chen H."/>
            <person name="Zhou L."/>
            <person name="Ni X."/>
            <person name="Tian J."/>
            <person name="Zhou Y."/>
            <person name="Sheng Y."/>
            <person name="Liu T."/>
            <person name="Pan Y."/>
            <person name="Xia L."/>
            <person name="Li J."/>
            <person name="Zhao F."/>
            <person name="Cao W."/>
        </authorList>
    </citation>
    <scope>NUCLEOTIDE SEQUENCE</scope>
    <source>
        <strain evidence="1">Hyas-2018</strain>
    </source>
</reference>
<gene>
    <name evidence="1" type="ORF">HPB50_023683</name>
</gene>
<name>A0ACB7T6H0_HYAAI</name>
<dbReference type="EMBL" id="CM023491">
    <property type="protein sequence ID" value="KAH6941877.1"/>
    <property type="molecule type" value="Genomic_DNA"/>
</dbReference>
<protein>
    <submittedName>
        <fullName evidence="1">Uncharacterized protein</fullName>
    </submittedName>
</protein>
<dbReference type="Proteomes" id="UP000821845">
    <property type="component" value="Chromosome 11"/>
</dbReference>
<accession>A0ACB7T6H0</accession>